<feature type="compositionally biased region" description="Basic and acidic residues" evidence="1">
    <location>
        <begin position="213"/>
        <end position="229"/>
    </location>
</feature>
<dbReference type="EMBL" id="JAKWBI020000368">
    <property type="protein sequence ID" value="KAJ2895896.1"/>
    <property type="molecule type" value="Genomic_DNA"/>
</dbReference>
<reference evidence="2" key="1">
    <citation type="submission" date="2022-07" db="EMBL/GenBank/DDBJ databases">
        <title>Draft genome sequence of Zalerion maritima ATCC 34329, a (micro)plastics degrading marine fungus.</title>
        <authorList>
            <person name="Paco A."/>
            <person name="Goncalves M.F.M."/>
            <person name="Rocha-Santos T.A.P."/>
            <person name="Alves A."/>
        </authorList>
    </citation>
    <scope>NUCLEOTIDE SEQUENCE</scope>
    <source>
        <strain evidence="2">ATCC 34329</strain>
    </source>
</reference>
<comment type="caution">
    <text evidence="2">The sequence shown here is derived from an EMBL/GenBank/DDBJ whole genome shotgun (WGS) entry which is preliminary data.</text>
</comment>
<evidence type="ECO:0000313" key="3">
    <source>
        <dbReference type="Proteomes" id="UP001201980"/>
    </source>
</evidence>
<sequence length="242" mass="26101">MSPYYTSDEKQRLISLLSNHTSSLTLEDVPYLLSGDPREHRSLLSVAADQYGTGPMPLPYARLLPSLPCSYPTTSSSSQPTPLSLPISSQAPSYGLADNSAHNLTYNISGRTHSTPPILTVEAPELDDVDALAAIVGYLEDKLSRHPDWIVVVLQRSDESAGGFRSGPGPGDHVAGMLRSTAEPGWTPTVLVVNAADDEDEPAGGKGRRRDRERRILEATRAPERRGKGEGNYQVGGKGIER</sequence>
<evidence type="ECO:0000256" key="1">
    <source>
        <dbReference type="SAM" id="MobiDB-lite"/>
    </source>
</evidence>
<protein>
    <submittedName>
        <fullName evidence="2">Uncharacterized protein</fullName>
    </submittedName>
</protein>
<feature type="region of interest" description="Disordered" evidence="1">
    <location>
        <begin position="195"/>
        <end position="242"/>
    </location>
</feature>
<name>A0AAD5RPC7_9PEZI</name>
<evidence type="ECO:0000313" key="2">
    <source>
        <dbReference type="EMBL" id="KAJ2895896.1"/>
    </source>
</evidence>
<organism evidence="2 3">
    <name type="scientific">Zalerion maritima</name>
    <dbReference type="NCBI Taxonomy" id="339359"/>
    <lineage>
        <taxon>Eukaryota</taxon>
        <taxon>Fungi</taxon>
        <taxon>Dikarya</taxon>
        <taxon>Ascomycota</taxon>
        <taxon>Pezizomycotina</taxon>
        <taxon>Sordariomycetes</taxon>
        <taxon>Lulworthiomycetidae</taxon>
        <taxon>Lulworthiales</taxon>
        <taxon>Lulworthiaceae</taxon>
        <taxon>Zalerion</taxon>
    </lineage>
</organism>
<keyword evidence="3" id="KW-1185">Reference proteome</keyword>
<accession>A0AAD5RPC7</accession>
<dbReference type="Proteomes" id="UP001201980">
    <property type="component" value="Unassembled WGS sequence"/>
</dbReference>
<gene>
    <name evidence="2" type="ORF">MKZ38_006052</name>
</gene>
<dbReference type="AlphaFoldDB" id="A0AAD5RPC7"/>
<proteinExistence type="predicted"/>